<dbReference type="InterPro" id="IPR000195">
    <property type="entry name" value="Rab-GAP-TBC_dom"/>
</dbReference>
<comment type="function">
    <text evidence="6">Acts as a GTPase activating protein for RAB7A. Does not act on RAB4, RAB5 or RAB6.</text>
</comment>
<gene>
    <name evidence="12" type="ORF">FEM48_Zijuj01G0189800</name>
</gene>
<dbReference type="Gene3D" id="3.10.10.10">
    <property type="entry name" value="HIV Type 1 Reverse Transcriptase, subunit A, domain 1"/>
    <property type="match status" value="1"/>
</dbReference>
<dbReference type="Pfam" id="PF00566">
    <property type="entry name" value="RabGAP-TBC"/>
    <property type="match status" value="1"/>
</dbReference>
<dbReference type="InterPro" id="IPR021109">
    <property type="entry name" value="Peptidase_aspartic_dom_sf"/>
</dbReference>
<dbReference type="Gene3D" id="2.30.29.230">
    <property type="match status" value="1"/>
</dbReference>
<dbReference type="CDD" id="cd00303">
    <property type="entry name" value="retropepsin_like"/>
    <property type="match status" value="1"/>
</dbReference>
<reference evidence="12" key="1">
    <citation type="journal article" date="2021" name="Front. Plant Sci.">
        <title>Chromosome-Scale Genome Assembly for Chinese Sour Jujube and Insights Into Its Genome Evolution and Domestication Signature.</title>
        <authorList>
            <person name="Shen L.-Y."/>
            <person name="Luo H."/>
            <person name="Wang X.-L."/>
            <person name="Wang X.-M."/>
            <person name="Qiu X.-J."/>
            <person name="Liu H."/>
            <person name="Zhou S.-S."/>
            <person name="Jia K.-H."/>
            <person name="Nie S."/>
            <person name="Bao Y.-T."/>
            <person name="Zhang R.-G."/>
            <person name="Yun Q.-Z."/>
            <person name="Chai Y.-H."/>
            <person name="Lu J.-Y."/>
            <person name="Li Y."/>
            <person name="Zhao S.-W."/>
            <person name="Mao J.-F."/>
            <person name="Jia S.-G."/>
            <person name="Mao Y.-M."/>
        </authorList>
    </citation>
    <scope>NUCLEOTIDE SEQUENCE</scope>
    <source>
        <strain evidence="12">AT0</strain>
        <tissue evidence="12">Leaf</tissue>
    </source>
</reference>
<evidence type="ECO:0000256" key="9">
    <source>
        <dbReference type="ARBA" id="ARBA00082539"/>
    </source>
</evidence>
<dbReference type="Gene3D" id="1.10.8.270">
    <property type="entry name" value="putative rabgap domain of human tbc1 domain family member 14 like domains"/>
    <property type="match status" value="1"/>
</dbReference>
<evidence type="ECO:0000256" key="1">
    <source>
        <dbReference type="ARBA" id="ARBA00004496"/>
    </source>
</evidence>
<dbReference type="EMBL" id="JAEACU010000001">
    <property type="protein sequence ID" value="KAH7546334.1"/>
    <property type="molecule type" value="Genomic_DNA"/>
</dbReference>
<feature type="domain" description="Rab-GAP TBC" evidence="11">
    <location>
        <begin position="877"/>
        <end position="1087"/>
    </location>
</feature>
<evidence type="ECO:0000256" key="5">
    <source>
        <dbReference type="ARBA" id="ARBA00022990"/>
    </source>
</evidence>
<keyword evidence="3" id="KW-0963">Cytoplasm</keyword>
<comment type="subcellular location">
    <subcellularLocation>
        <location evidence="1">Cytoplasm</location>
    </subcellularLocation>
</comment>
<dbReference type="PANTHER" id="PTHR22957">
    <property type="entry name" value="TBC1 DOMAIN FAMILY MEMBER GTPASE-ACTIVATING PROTEIN"/>
    <property type="match status" value="1"/>
</dbReference>
<feature type="compositionally biased region" description="Polar residues" evidence="10">
    <location>
        <begin position="519"/>
        <end position="542"/>
    </location>
</feature>
<evidence type="ECO:0000256" key="2">
    <source>
        <dbReference type="ARBA" id="ARBA00022468"/>
    </source>
</evidence>
<dbReference type="InterPro" id="IPR043502">
    <property type="entry name" value="DNA/RNA_pol_sf"/>
</dbReference>
<feature type="region of interest" description="Disordered" evidence="10">
    <location>
        <begin position="726"/>
        <end position="748"/>
    </location>
</feature>
<protein>
    <recommendedName>
        <fullName evidence="8">TBC1 domain family member 15</fullName>
    </recommendedName>
    <alternativeName>
        <fullName evidence="9">GTPase-activating protein RAB7</fullName>
    </alternativeName>
</protein>
<evidence type="ECO:0000256" key="3">
    <source>
        <dbReference type="ARBA" id="ARBA00022490"/>
    </source>
</evidence>
<name>A0A978W300_ZIZJJ</name>
<evidence type="ECO:0000313" key="13">
    <source>
        <dbReference type="Proteomes" id="UP000813462"/>
    </source>
</evidence>
<dbReference type="SUPFAM" id="SSF47923">
    <property type="entry name" value="Ypt/Rab-GAP domain of gyp1p"/>
    <property type="match status" value="2"/>
</dbReference>
<dbReference type="Pfam" id="PF03732">
    <property type="entry name" value="Retrotrans_gag"/>
    <property type="match status" value="1"/>
</dbReference>
<dbReference type="GO" id="GO:0005096">
    <property type="term" value="F:GTPase activator activity"/>
    <property type="evidence" value="ECO:0007669"/>
    <property type="project" value="UniProtKB-KW"/>
</dbReference>
<dbReference type="GO" id="GO:0005737">
    <property type="term" value="C:cytoplasm"/>
    <property type="evidence" value="ECO:0007669"/>
    <property type="project" value="UniProtKB-SubCell"/>
</dbReference>
<evidence type="ECO:0000256" key="7">
    <source>
        <dbReference type="ARBA" id="ARBA00065268"/>
    </source>
</evidence>
<accession>A0A978W300</accession>
<evidence type="ECO:0000256" key="4">
    <source>
        <dbReference type="ARBA" id="ARBA00022553"/>
    </source>
</evidence>
<feature type="region of interest" description="Disordered" evidence="10">
    <location>
        <begin position="517"/>
        <end position="544"/>
    </location>
</feature>
<evidence type="ECO:0000256" key="6">
    <source>
        <dbReference type="ARBA" id="ARBA00055283"/>
    </source>
</evidence>
<keyword evidence="5" id="KW-0007">Acetylation</keyword>
<dbReference type="InterPro" id="IPR005162">
    <property type="entry name" value="Retrotrans_gag_dom"/>
</dbReference>
<evidence type="ECO:0000313" key="12">
    <source>
        <dbReference type="EMBL" id="KAH7546334.1"/>
    </source>
</evidence>
<sequence length="1245" mass="141871">MDTRGKTNAEFRNEMVLSELQSLWVSTKSFQPSQDINPFSLRESSNTANEPNHHQLKLFFPKFDGEDPQGWVYKAEQYFEFQGVPANQQVTLASFHLEGLALQWHRWFMKFRGPVSWKEFTKAILLRFGPTEFEDPSEALTRLRQTTTVEAYQQKFEKLSHRIDRLPESFLIGCFIAGLRDDIRLDVKIKHPPTLTEAIGGNSTQGLLGPPPSQKSTANITPTTLRRITPQEARERPEKGLCYYSDEKFVSGHRCAQPQLFMIGDDVETTEGNLEDMATEEPEGTTPEISFHAIAVVTKYGLPVEKSKKFHVMVANKERIECAGLCHALTMKIQGCPVTADYYVLPVAACPIVLGVEWLDTLGPIETDYARLTMTFKQDGIIHTFQGVQQGLEVLSQKECQSSHGSVGLGTGFFLQLVATSATKKISTHPPELDRLLSKFPVVFQNPTTLPPQRSHDHRIQLMANNPPVNVRPYRYPHYQKAEIEKIVRELLQTGLIRPSHTMQELDLHDLSDDADYAASQQQGSASMMRSDSGRQSTSSETDGAELVYVKDNVTIHPTQFASERISGRLKLYKQGPSLFMTWIPYKGRNSNARLSEKDRSLYTIRAVPFTDVRSIRRHSPALGWQYIIVVLSSGLAFPPLYFYNGGVKEFLATIKQHVFLVRVRELLQVMERNMSYCTLVGPVLSADDANVFLVNDLENQLQKTLSSLELPRAVSVASESSLSSIAESSADGKQESSRGGVHDGSLSVSQFNGRQKQKFHDPALSIQVLEKFSLVTKFARDTTSQLFRDNHNNGFNSIERRSNNDSHVDYPQKASNIKEKINDETHAAPVAADPLELVWGKPRQPPLGYEEWVNFLDSEGRVMDSKALRKRIFYGGVEHSLRAEVWPFLLGYHAYDSTYAEREYLRSVKKSEYETIKNQWQSISSEQAKRFTKFRERKGLIDKDVVRTDRSISFYDGDDNPNVNILRDILLTYSFYNFDLGYCQGMSDLLSPILFVTEDESESFWCFVSLMERLGPNFNRDQNGMHSQLFAITKLVELLDSPLHNYFKQHDCLNYFFCFRWVLIQFKREFEYEKTMRLWEVLWTHYRSEHLHLYVCVAILKRYRSKIMGEQMDFDTLLKFINELSGQIDLDTILRDAEALCICAGENGAACIPPGTPPSLPKDDGSLLLYAQEDDVFFLKNEKGEFVALVIMQGWLCPINVLLLIKFHVLIVTHFSLRATKSISLHYFLPDFAAVLQGNIEVIL</sequence>
<feature type="region of interest" description="Disordered" evidence="10">
    <location>
        <begin position="195"/>
        <end position="236"/>
    </location>
</feature>
<evidence type="ECO:0000259" key="11">
    <source>
        <dbReference type="PROSITE" id="PS50086"/>
    </source>
</evidence>
<organism evidence="12 13">
    <name type="scientific">Ziziphus jujuba var. spinosa</name>
    <dbReference type="NCBI Taxonomy" id="714518"/>
    <lineage>
        <taxon>Eukaryota</taxon>
        <taxon>Viridiplantae</taxon>
        <taxon>Streptophyta</taxon>
        <taxon>Embryophyta</taxon>
        <taxon>Tracheophyta</taxon>
        <taxon>Spermatophyta</taxon>
        <taxon>Magnoliopsida</taxon>
        <taxon>eudicotyledons</taxon>
        <taxon>Gunneridae</taxon>
        <taxon>Pentapetalae</taxon>
        <taxon>rosids</taxon>
        <taxon>fabids</taxon>
        <taxon>Rosales</taxon>
        <taxon>Rhamnaceae</taxon>
        <taxon>Paliureae</taxon>
        <taxon>Ziziphus</taxon>
    </lineage>
</organism>
<evidence type="ECO:0000256" key="8">
    <source>
        <dbReference type="ARBA" id="ARBA00067480"/>
    </source>
</evidence>
<dbReference type="Proteomes" id="UP000813462">
    <property type="component" value="Unassembled WGS sequence"/>
</dbReference>
<dbReference type="SMART" id="SM00164">
    <property type="entry name" value="TBC"/>
    <property type="match status" value="1"/>
</dbReference>
<dbReference type="SUPFAM" id="SSF56672">
    <property type="entry name" value="DNA/RNA polymerases"/>
    <property type="match status" value="1"/>
</dbReference>
<dbReference type="InterPro" id="IPR021935">
    <property type="entry name" value="SGSM1/2_RBD"/>
</dbReference>
<dbReference type="Gene3D" id="1.10.472.80">
    <property type="entry name" value="Ypt/Rab-GAP domain of gyp1p, domain 3"/>
    <property type="match status" value="1"/>
</dbReference>
<feature type="compositionally biased region" description="Polar residues" evidence="10">
    <location>
        <begin position="214"/>
        <end position="226"/>
    </location>
</feature>
<dbReference type="Pfam" id="PF08284">
    <property type="entry name" value="RVP_2"/>
    <property type="match status" value="1"/>
</dbReference>
<keyword evidence="4" id="KW-0597">Phosphoprotein</keyword>
<dbReference type="AlphaFoldDB" id="A0A978W300"/>
<dbReference type="PROSITE" id="PS50086">
    <property type="entry name" value="TBC_RABGAP"/>
    <property type="match status" value="1"/>
</dbReference>
<dbReference type="InterPro" id="IPR035969">
    <property type="entry name" value="Rab-GAP_TBC_sf"/>
</dbReference>
<dbReference type="Gene3D" id="2.40.70.10">
    <property type="entry name" value="Acid Proteases"/>
    <property type="match status" value="1"/>
</dbReference>
<keyword evidence="2" id="KW-0343">GTPase activation</keyword>
<proteinExistence type="predicted"/>
<dbReference type="FunFam" id="1.10.472.80:FF:000005">
    <property type="entry name" value="TBC1 domain family member 15"/>
    <property type="match status" value="1"/>
</dbReference>
<comment type="subunit">
    <text evidence="7">Interacts with non-phosphorylated form of RAB8A; phosphorylation of RAB8A at 'Thr-72' disrupts this interaction. Interacts with ARMC12.</text>
</comment>
<comment type="caution">
    <text evidence="12">The sequence shown here is derived from an EMBL/GenBank/DDBJ whole genome shotgun (WGS) entry which is preliminary data.</text>
</comment>
<dbReference type="PANTHER" id="PTHR22957:SF502">
    <property type="entry name" value="SMALL G PROTEIN SIGNALING MODULATOR 2-RELATED"/>
    <property type="match status" value="1"/>
</dbReference>
<evidence type="ECO:0000256" key="10">
    <source>
        <dbReference type="SAM" id="MobiDB-lite"/>
    </source>
</evidence>
<dbReference type="Pfam" id="PF12068">
    <property type="entry name" value="PH_RBD"/>
    <property type="match status" value="1"/>
</dbReference>
<dbReference type="FunFam" id="1.10.8.270:FF:000005">
    <property type="entry name" value="TBC1 domain family member 15"/>
    <property type="match status" value="1"/>
</dbReference>